<evidence type="ECO:0008006" key="4">
    <source>
        <dbReference type="Google" id="ProtNLM"/>
    </source>
</evidence>
<dbReference type="InterPro" id="IPR010281">
    <property type="entry name" value="DUF885"/>
</dbReference>
<organism evidence="2 3">
    <name type="scientific">Candidatus Sulfotelmatobacter kueseliae</name>
    <dbReference type="NCBI Taxonomy" id="2042962"/>
    <lineage>
        <taxon>Bacteria</taxon>
        <taxon>Pseudomonadati</taxon>
        <taxon>Acidobacteriota</taxon>
        <taxon>Terriglobia</taxon>
        <taxon>Terriglobales</taxon>
        <taxon>Candidatus Korobacteraceae</taxon>
        <taxon>Candidatus Sulfotelmatobacter</taxon>
    </lineage>
</organism>
<gene>
    <name evidence="2" type="ORF">SBA1_520021</name>
</gene>
<feature type="signal peptide" evidence="1">
    <location>
        <begin position="1"/>
        <end position="27"/>
    </location>
</feature>
<dbReference type="Pfam" id="PF05960">
    <property type="entry name" value="DUF885"/>
    <property type="match status" value="1"/>
</dbReference>
<accession>A0A2U3KWY1</accession>
<proteinExistence type="predicted"/>
<reference evidence="3" key="1">
    <citation type="submission" date="2018-02" db="EMBL/GenBank/DDBJ databases">
        <authorList>
            <person name="Hausmann B."/>
        </authorList>
    </citation>
    <scope>NUCLEOTIDE SEQUENCE [LARGE SCALE GENOMIC DNA]</scope>
    <source>
        <strain evidence="3">Peat soil MAG SbA1</strain>
    </source>
</reference>
<dbReference type="AlphaFoldDB" id="A0A2U3KWY1"/>
<dbReference type="Proteomes" id="UP000238701">
    <property type="component" value="Unassembled WGS sequence"/>
</dbReference>
<evidence type="ECO:0000313" key="3">
    <source>
        <dbReference type="Proteomes" id="UP000238701"/>
    </source>
</evidence>
<keyword evidence="1" id="KW-0732">Signal</keyword>
<evidence type="ECO:0000313" key="2">
    <source>
        <dbReference type="EMBL" id="SPF44165.1"/>
    </source>
</evidence>
<evidence type="ECO:0000256" key="1">
    <source>
        <dbReference type="SAM" id="SignalP"/>
    </source>
</evidence>
<feature type="chain" id="PRO_5015471354" description="DUF885 domain-containing protein" evidence="1">
    <location>
        <begin position="28"/>
        <end position="598"/>
    </location>
</feature>
<dbReference type="PANTHER" id="PTHR33361:SF16">
    <property type="entry name" value="DUF885 DOMAIN-CONTAINING PROTEIN"/>
    <property type="match status" value="1"/>
</dbReference>
<sequence>MNFRVRPAVGSVALICCALMLMPSSVAQNGPPALSSLENRRQQLLSLFDEEWQYELRTNPEFATVLGDPRYNDRLRDNSPEFFQSDLEQERRFLARFEAIDPAGFSEQDTLSRELMIRELRQEIEGAQFKPWEMPVNQMGGPHLEMPDLVVLTPFNTVVDYENYVARLRQIPRLFDQVMANMRQGMRDGLMPPRYLLEKVAAEADGIAGNAGEASPFAVPLKKFPAAVPQADQKRLREAVLATIDGQVVPAYQHFANFVRNEYAPRGRTDPGLWALPDGAARYRFAIRRVTTTDLTPDQIHELGLKQVAEVEAEMLAVAHQLGFKDLASLNDHIKNERRFYATSGQQLLDLYAGYARDMEPELPKLFGRLPKSKLAVIPMEASRSKNAVPADYTDGTADGSRPGHINVNEWDPEHRLVLNVEAIAYHEGIPGHHLQLSLAQEMQDLPAFRQHAGYTAFVEGWALYAERLGKEVGRYQDPYSNYGRLENEMWRAIRLVIDTGVHEKRWTRDQMVDYFHRYTAMDEPNVQSEVDRYIAWPGQALAYKLGQLEILKLREAAQKQLGPRFDLRAFHDEVLANGALPLDVLDSGVTAWIKSQH</sequence>
<name>A0A2U3KWY1_9BACT</name>
<protein>
    <recommendedName>
        <fullName evidence="4">DUF885 domain-containing protein</fullName>
    </recommendedName>
</protein>
<dbReference type="PANTHER" id="PTHR33361">
    <property type="entry name" value="GLR0591 PROTEIN"/>
    <property type="match status" value="1"/>
</dbReference>
<dbReference type="EMBL" id="OMOD01000147">
    <property type="protein sequence ID" value="SPF44165.1"/>
    <property type="molecule type" value="Genomic_DNA"/>
</dbReference>
<dbReference type="OrthoDB" id="9760040at2"/>